<evidence type="ECO:0000313" key="2">
    <source>
        <dbReference type="EMBL" id="RIA84605.1"/>
    </source>
</evidence>
<dbReference type="AlphaFoldDB" id="A0A397SKH0"/>
<dbReference type="Proteomes" id="UP000265703">
    <property type="component" value="Unassembled WGS sequence"/>
</dbReference>
<dbReference type="OrthoDB" id="7851174at2759"/>
<dbReference type="InterPro" id="IPR016135">
    <property type="entry name" value="UBQ-conjugating_enzyme/RWD"/>
</dbReference>
<evidence type="ECO:0000313" key="3">
    <source>
        <dbReference type="Proteomes" id="UP000265703"/>
    </source>
</evidence>
<dbReference type="Gene3D" id="3.10.110.10">
    <property type="entry name" value="Ubiquitin Conjugating Enzyme"/>
    <property type="match status" value="1"/>
</dbReference>
<reference evidence="2 3" key="1">
    <citation type="submission" date="2018-06" db="EMBL/GenBank/DDBJ databases">
        <title>Comparative genomics reveals the genomic features of Rhizophagus irregularis, R. cerebriforme, R. diaphanum and Gigaspora rosea, and their symbiotic lifestyle signature.</title>
        <authorList>
            <person name="Morin E."/>
            <person name="San Clemente H."/>
            <person name="Chen E.C.H."/>
            <person name="De La Providencia I."/>
            <person name="Hainaut M."/>
            <person name="Kuo A."/>
            <person name="Kohler A."/>
            <person name="Murat C."/>
            <person name="Tang N."/>
            <person name="Roy S."/>
            <person name="Loubradou J."/>
            <person name="Henrissat B."/>
            <person name="Grigoriev I.V."/>
            <person name="Corradi N."/>
            <person name="Roux C."/>
            <person name="Martin F.M."/>
        </authorList>
    </citation>
    <scope>NUCLEOTIDE SEQUENCE [LARGE SCALE GENOMIC DNA]</scope>
    <source>
        <strain evidence="2 3">DAOM 227022</strain>
    </source>
</reference>
<dbReference type="EMBL" id="QKYT01000481">
    <property type="protein sequence ID" value="RIA84605.1"/>
    <property type="molecule type" value="Genomic_DNA"/>
</dbReference>
<dbReference type="SMART" id="SM00212">
    <property type="entry name" value="UBCc"/>
    <property type="match status" value="1"/>
</dbReference>
<feature type="domain" description="UBC core" evidence="1">
    <location>
        <begin position="1"/>
        <end position="147"/>
    </location>
</feature>
<dbReference type="STRING" id="658196.A0A397SKH0"/>
<accession>A0A397SKH0</accession>
<evidence type="ECO:0000259" key="1">
    <source>
        <dbReference type="PROSITE" id="PS50127"/>
    </source>
</evidence>
<dbReference type="FunFam" id="3.10.110.10:FF:000002">
    <property type="entry name" value="Ubiquitin-conjugating enzyme E2 D3"/>
    <property type="match status" value="1"/>
</dbReference>
<dbReference type="SUPFAM" id="SSF54495">
    <property type="entry name" value="UBC-like"/>
    <property type="match status" value="1"/>
</dbReference>
<proteinExistence type="predicted"/>
<organism evidence="2 3">
    <name type="scientific">Glomus cerebriforme</name>
    <dbReference type="NCBI Taxonomy" id="658196"/>
    <lineage>
        <taxon>Eukaryota</taxon>
        <taxon>Fungi</taxon>
        <taxon>Fungi incertae sedis</taxon>
        <taxon>Mucoromycota</taxon>
        <taxon>Glomeromycotina</taxon>
        <taxon>Glomeromycetes</taxon>
        <taxon>Glomerales</taxon>
        <taxon>Glomeraceae</taxon>
        <taxon>Glomus</taxon>
    </lineage>
</organism>
<dbReference type="InterPro" id="IPR000608">
    <property type="entry name" value="UBC"/>
</dbReference>
<keyword evidence="3" id="KW-1185">Reference proteome</keyword>
<dbReference type="PROSITE" id="PS50127">
    <property type="entry name" value="UBC_2"/>
    <property type="match status" value="1"/>
</dbReference>
<name>A0A397SKH0_9GLOM</name>
<dbReference type="Pfam" id="PF00179">
    <property type="entry name" value="UQ_con"/>
    <property type="match status" value="1"/>
</dbReference>
<comment type="caution">
    <text evidence="2">The sequence shown here is derived from an EMBL/GenBank/DDBJ whole genome shotgun (WGS) entry which is preliminary data.</text>
</comment>
<gene>
    <name evidence="2" type="ORF">C1645_728192</name>
</gene>
<sequence>MALKRINKELYDLKRDPPSNMTAAPIEDDIFHWQATIYGPSGSPYEGGIFFLDVHLPTDYPFKPPKVIFKTKVYHPNINRNRSISMDILSDQWSPAFTISKVLLLICLFLTDPDPENPLVPAIAHVYKTNRAQYDATAWEWTCKYANGRYI</sequence>
<dbReference type="PANTHER" id="PTHR24068">
    <property type="entry name" value="UBIQUITIN-CONJUGATING ENZYME E2"/>
    <property type="match status" value="1"/>
</dbReference>
<protein>
    <submittedName>
        <fullName evidence="2">Ubiquitin-conjugating enzyme E2</fullName>
    </submittedName>
</protein>